<feature type="compositionally biased region" description="Polar residues" evidence="1">
    <location>
        <begin position="437"/>
        <end position="446"/>
    </location>
</feature>
<keyword evidence="4" id="KW-0808">Transferase</keyword>
<dbReference type="AlphaFoldDB" id="A0A1I2K2C6"/>
<feature type="transmembrane region" description="Helical" evidence="2">
    <location>
        <begin position="223"/>
        <end position="240"/>
    </location>
</feature>
<reference evidence="4 5" key="1">
    <citation type="submission" date="2016-10" db="EMBL/GenBank/DDBJ databases">
        <authorList>
            <person name="de Groot N.N."/>
        </authorList>
    </citation>
    <scope>NUCLEOTIDE SEQUENCE [LARGE SCALE GENOMIC DNA]</scope>
    <source>
        <strain evidence="4 5">DSM 43019</strain>
    </source>
</reference>
<dbReference type="GO" id="GO:0016747">
    <property type="term" value="F:acyltransferase activity, transferring groups other than amino-acyl groups"/>
    <property type="evidence" value="ECO:0007669"/>
    <property type="project" value="InterPro"/>
</dbReference>
<gene>
    <name evidence="4" type="ORF">SAMN05421541_114135</name>
</gene>
<keyword evidence="5" id="KW-1185">Reference proteome</keyword>
<sequence length="446" mass="48024">MNRDRANTSPRLAALDGLRLIAALAVAVFHLSVSWRLDGQSPPAYYLPDLAPIAAYGFLGVELFFLISGFVIGMSSWRRSLGEFFVSRVSRLYPAYWVCILITVAVVAILPVTGGVPISGVPEARDIAVNMTMLQEPLGIPAVDTVYWTLFVELRFYLLFAALVAFGLTYRRTVIFCVTWMIVAVIGPTLDSRIVNILAIPEYAPYFIAGIAMFLINRFGRSPLLFAIIGFSWLVSIHRVEQRVGTINPGFEVPIWPGIAIVSLCYLVVLAVALGWTDRIRWSWLTTAGALTYPFYLLHQRIGYGLIRHAQERTSLPVWALLLGAITVVLGLAWLVHRFAERPLSRWLRTMLRRAIADVRRVSAAEAAAAGSASAADSVGSASAADSAGSASSAGPASSAGSAGSAQAGSPAATRAGHSEGLQERPAGVSPSPRQPSPSTLQNASR</sequence>
<evidence type="ECO:0000313" key="4">
    <source>
        <dbReference type="EMBL" id="SFF59211.1"/>
    </source>
</evidence>
<dbReference type="OrthoDB" id="9807745at2"/>
<feature type="transmembrane region" description="Helical" evidence="2">
    <location>
        <begin position="282"/>
        <end position="298"/>
    </location>
</feature>
<dbReference type="InterPro" id="IPR050879">
    <property type="entry name" value="Acyltransferase_3"/>
</dbReference>
<protein>
    <submittedName>
        <fullName evidence="4">Peptidoglycan/LPS O-acetylase OafA/YrhL, contains acyltransferase and SGNH-hydrolase domains</fullName>
    </submittedName>
</protein>
<dbReference type="Proteomes" id="UP000199645">
    <property type="component" value="Unassembled WGS sequence"/>
</dbReference>
<dbReference type="InterPro" id="IPR002656">
    <property type="entry name" value="Acyl_transf_3_dom"/>
</dbReference>
<dbReference type="RefSeq" id="WP_143134028.1">
    <property type="nucleotide sequence ID" value="NZ_BOMT01000082.1"/>
</dbReference>
<evidence type="ECO:0000256" key="1">
    <source>
        <dbReference type="SAM" id="MobiDB-lite"/>
    </source>
</evidence>
<keyword evidence="4" id="KW-0012">Acyltransferase</keyword>
<feature type="transmembrane region" description="Helical" evidence="2">
    <location>
        <begin position="12"/>
        <end position="33"/>
    </location>
</feature>
<keyword evidence="4" id="KW-0378">Hydrolase</keyword>
<feature type="transmembrane region" description="Helical" evidence="2">
    <location>
        <begin position="53"/>
        <end position="74"/>
    </location>
</feature>
<feature type="region of interest" description="Disordered" evidence="1">
    <location>
        <begin position="382"/>
        <end position="446"/>
    </location>
</feature>
<dbReference type="GO" id="GO:0009103">
    <property type="term" value="P:lipopolysaccharide biosynthetic process"/>
    <property type="evidence" value="ECO:0007669"/>
    <property type="project" value="TreeGrafter"/>
</dbReference>
<organism evidence="4 5">
    <name type="scientific">Actinoplanes philippinensis</name>
    <dbReference type="NCBI Taxonomy" id="35752"/>
    <lineage>
        <taxon>Bacteria</taxon>
        <taxon>Bacillati</taxon>
        <taxon>Actinomycetota</taxon>
        <taxon>Actinomycetes</taxon>
        <taxon>Micromonosporales</taxon>
        <taxon>Micromonosporaceae</taxon>
        <taxon>Actinoplanes</taxon>
    </lineage>
</organism>
<dbReference type="GO" id="GO:0016787">
    <property type="term" value="F:hydrolase activity"/>
    <property type="evidence" value="ECO:0007669"/>
    <property type="project" value="UniProtKB-KW"/>
</dbReference>
<feature type="transmembrane region" description="Helical" evidence="2">
    <location>
        <begin position="173"/>
        <end position="190"/>
    </location>
</feature>
<name>A0A1I2K2C6_9ACTN</name>
<evidence type="ECO:0000256" key="2">
    <source>
        <dbReference type="SAM" id="Phobius"/>
    </source>
</evidence>
<proteinExistence type="predicted"/>
<feature type="transmembrane region" description="Helical" evidence="2">
    <location>
        <begin position="318"/>
        <end position="336"/>
    </location>
</feature>
<feature type="transmembrane region" description="Helical" evidence="2">
    <location>
        <begin position="196"/>
        <end position="216"/>
    </location>
</feature>
<keyword evidence="2" id="KW-1133">Transmembrane helix</keyword>
<feature type="domain" description="Acyltransferase 3" evidence="3">
    <location>
        <begin position="13"/>
        <end position="336"/>
    </location>
</feature>
<evidence type="ECO:0000259" key="3">
    <source>
        <dbReference type="Pfam" id="PF01757"/>
    </source>
</evidence>
<feature type="compositionally biased region" description="Low complexity" evidence="1">
    <location>
        <begin position="382"/>
        <end position="413"/>
    </location>
</feature>
<keyword evidence="2" id="KW-0812">Transmembrane</keyword>
<accession>A0A1I2K2C6</accession>
<feature type="transmembrane region" description="Helical" evidence="2">
    <location>
        <begin position="95"/>
        <end position="116"/>
    </location>
</feature>
<dbReference type="EMBL" id="FONV01000014">
    <property type="protein sequence ID" value="SFF59211.1"/>
    <property type="molecule type" value="Genomic_DNA"/>
</dbReference>
<keyword evidence="2" id="KW-0472">Membrane</keyword>
<dbReference type="PANTHER" id="PTHR23028">
    <property type="entry name" value="ACETYLTRANSFERASE"/>
    <property type="match status" value="1"/>
</dbReference>
<feature type="transmembrane region" description="Helical" evidence="2">
    <location>
        <begin position="255"/>
        <end position="275"/>
    </location>
</feature>
<dbReference type="STRING" id="35752.SAMN05421541_114135"/>
<dbReference type="GO" id="GO:0016020">
    <property type="term" value="C:membrane"/>
    <property type="evidence" value="ECO:0007669"/>
    <property type="project" value="TreeGrafter"/>
</dbReference>
<feature type="transmembrane region" description="Helical" evidence="2">
    <location>
        <begin position="146"/>
        <end position="166"/>
    </location>
</feature>
<evidence type="ECO:0000313" key="5">
    <source>
        <dbReference type="Proteomes" id="UP000199645"/>
    </source>
</evidence>
<dbReference type="Pfam" id="PF01757">
    <property type="entry name" value="Acyl_transf_3"/>
    <property type="match status" value="1"/>
</dbReference>
<dbReference type="PANTHER" id="PTHR23028:SF53">
    <property type="entry name" value="ACYL_TRANSF_3 DOMAIN-CONTAINING PROTEIN"/>
    <property type="match status" value="1"/>
</dbReference>